<dbReference type="AlphaFoldDB" id="A0A5B7E4F8"/>
<protein>
    <submittedName>
        <fullName evidence="2">Uncharacterized protein</fullName>
    </submittedName>
</protein>
<comment type="caution">
    <text evidence="2">The sequence shown here is derived from an EMBL/GenBank/DDBJ whole genome shotgun (WGS) entry which is preliminary data.</text>
</comment>
<feature type="compositionally biased region" description="Low complexity" evidence="1">
    <location>
        <begin position="45"/>
        <end position="57"/>
    </location>
</feature>
<evidence type="ECO:0000313" key="3">
    <source>
        <dbReference type="Proteomes" id="UP000324222"/>
    </source>
</evidence>
<dbReference type="Proteomes" id="UP000324222">
    <property type="component" value="Unassembled WGS sequence"/>
</dbReference>
<evidence type="ECO:0000256" key="1">
    <source>
        <dbReference type="SAM" id="MobiDB-lite"/>
    </source>
</evidence>
<feature type="compositionally biased region" description="Basic residues" evidence="1">
    <location>
        <begin position="58"/>
        <end position="74"/>
    </location>
</feature>
<sequence length="114" mass="12852">MQLHLSRELTQDYAIHGQILVTSGICTSTSHILGSPMTNKLVSHRTPSSFPSFPSRAPARRNHHVNPKGTKQRPRQYTDATAQYQWSEVKLRVSMTCAVRHTIDTNGKVPLIFQ</sequence>
<evidence type="ECO:0000313" key="2">
    <source>
        <dbReference type="EMBL" id="MPC28153.1"/>
    </source>
</evidence>
<keyword evidence="3" id="KW-1185">Reference proteome</keyword>
<gene>
    <name evidence="2" type="ORF">E2C01_021348</name>
</gene>
<dbReference type="EMBL" id="VSRR010001864">
    <property type="protein sequence ID" value="MPC28153.1"/>
    <property type="molecule type" value="Genomic_DNA"/>
</dbReference>
<feature type="region of interest" description="Disordered" evidence="1">
    <location>
        <begin position="43"/>
        <end position="79"/>
    </location>
</feature>
<accession>A0A5B7E4F8</accession>
<proteinExistence type="predicted"/>
<organism evidence="2 3">
    <name type="scientific">Portunus trituberculatus</name>
    <name type="common">Swimming crab</name>
    <name type="synonym">Neptunus trituberculatus</name>
    <dbReference type="NCBI Taxonomy" id="210409"/>
    <lineage>
        <taxon>Eukaryota</taxon>
        <taxon>Metazoa</taxon>
        <taxon>Ecdysozoa</taxon>
        <taxon>Arthropoda</taxon>
        <taxon>Crustacea</taxon>
        <taxon>Multicrustacea</taxon>
        <taxon>Malacostraca</taxon>
        <taxon>Eumalacostraca</taxon>
        <taxon>Eucarida</taxon>
        <taxon>Decapoda</taxon>
        <taxon>Pleocyemata</taxon>
        <taxon>Brachyura</taxon>
        <taxon>Eubrachyura</taxon>
        <taxon>Portunoidea</taxon>
        <taxon>Portunidae</taxon>
        <taxon>Portuninae</taxon>
        <taxon>Portunus</taxon>
    </lineage>
</organism>
<name>A0A5B7E4F8_PORTR</name>
<reference evidence="2 3" key="1">
    <citation type="submission" date="2019-05" db="EMBL/GenBank/DDBJ databases">
        <title>Another draft genome of Portunus trituberculatus and its Hox gene families provides insights of decapod evolution.</title>
        <authorList>
            <person name="Jeong J.-H."/>
            <person name="Song I."/>
            <person name="Kim S."/>
            <person name="Choi T."/>
            <person name="Kim D."/>
            <person name="Ryu S."/>
            <person name="Kim W."/>
        </authorList>
    </citation>
    <scope>NUCLEOTIDE SEQUENCE [LARGE SCALE GENOMIC DNA]</scope>
    <source>
        <tissue evidence="2">Muscle</tissue>
    </source>
</reference>